<reference evidence="1" key="1">
    <citation type="submission" date="2017-07" db="EMBL/GenBank/DDBJ databases">
        <title>Taro Niue Genome Assembly and Annotation.</title>
        <authorList>
            <person name="Atibalentja N."/>
            <person name="Keating K."/>
            <person name="Fields C.J."/>
        </authorList>
    </citation>
    <scope>NUCLEOTIDE SEQUENCE</scope>
    <source>
        <strain evidence="1">Niue_2</strain>
        <tissue evidence="1">Leaf</tissue>
    </source>
</reference>
<accession>A0A843TZJ2</accession>
<comment type="caution">
    <text evidence="1">The sequence shown here is derived from an EMBL/GenBank/DDBJ whole genome shotgun (WGS) entry which is preliminary data.</text>
</comment>
<evidence type="ECO:0000313" key="1">
    <source>
        <dbReference type="EMBL" id="MQL76828.1"/>
    </source>
</evidence>
<gene>
    <name evidence="1" type="ORF">Taro_009228</name>
</gene>
<protein>
    <submittedName>
        <fullName evidence="1">Uncharacterized protein</fullName>
    </submittedName>
</protein>
<organism evidence="1 2">
    <name type="scientific">Colocasia esculenta</name>
    <name type="common">Wild taro</name>
    <name type="synonym">Arum esculentum</name>
    <dbReference type="NCBI Taxonomy" id="4460"/>
    <lineage>
        <taxon>Eukaryota</taxon>
        <taxon>Viridiplantae</taxon>
        <taxon>Streptophyta</taxon>
        <taxon>Embryophyta</taxon>
        <taxon>Tracheophyta</taxon>
        <taxon>Spermatophyta</taxon>
        <taxon>Magnoliopsida</taxon>
        <taxon>Liliopsida</taxon>
        <taxon>Araceae</taxon>
        <taxon>Aroideae</taxon>
        <taxon>Colocasieae</taxon>
        <taxon>Colocasia</taxon>
    </lineage>
</organism>
<evidence type="ECO:0000313" key="2">
    <source>
        <dbReference type="Proteomes" id="UP000652761"/>
    </source>
</evidence>
<name>A0A843TZJ2_COLES</name>
<keyword evidence="2" id="KW-1185">Reference proteome</keyword>
<proteinExistence type="predicted"/>
<dbReference type="Proteomes" id="UP000652761">
    <property type="component" value="Unassembled WGS sequence"/>
</dbReference>
<dbReference type="EMBL" id="NMUH01000319">
    <property type="protein sequence ID" value="MQL76828.1"/>
    <property type="molecule type" value="Genomic_DNA"/>
</dbReference>
<sequence length="178" mass="19820">MTEEIVVDRSKPIVDATNLYVSFAALGHVLRGNPDAQRIISSGWPGLTVIHMELTQRRCGLNFSILNSPPTVSGFFSCLLECFEGRGIRRNFISDAARKLPLLRKIALDTCDACEGGFDSPSYSEKCFLSTVKIARCKSQRCSFDLQKLGNFRPMHKDTIVQVRSSKALTTTCVKERV</sequence>
<dbReference type="OrthoDB" id="775260at2759"/>
<dbReference type="AlphaFoldDB" id="A0A843TZJ2"/>